<evidence type="ECO:0000256" key="1">
    <source>
        <dbReference type="SAM" id="SignalP"/>
    </source>
</evidence>
<sequence>MARAAALLLVLCAAGPSAATRSPSALRGLAGYGSAGRSLLQDQTSCCREHLRWRWPPWYWTPGRPEDD</sequence>
<name>A0A2V0NY75_9CHLO</name>
<keyword evidence="1" id="KW-0732">Signal</keyword>
<evidence type="ECO:0000313" key="3">
    <source>
        <dbReference type="Proteomes" id="UP000247498"/>
    </source>
</evidence>
<accession>A0A2V0NY75</accession>
<dbReference type="AlphaFoldDB" id="A0A2V0NY75"/>
<proteinExistence type="predicted"/>
<comment type="caution">
    <text evidence="2">The sequence shown here is derived from an EMBL/GenBank/DDBJ whole genome shotgun (WGS) entry which is preliminary data.</text>
</comment>
<dbReference type="Proteomes" id="UP000247498">
    <property type="component" value="Unassembled WGS sequence"/>
</dbReference>
<feature type="chain" id="PRO_5016048063" evidence="1">
    <location>
        <begin position="20"/>
        <end position="68"/>
    </location>
</feature>
<feature type="signal peptide" evidence="1">
    <location>
        <begin position="1"/>
        <end position="19"/>
    </location>
</feature>
<reference evidence="2 3" key="1">
    <citation type="journal article" date="2018" name="Sci. Rep.">
        <title>Raphidocelis subcapitata (=Pseudokirchneriella subcapitata) provides an insight into genome evolution and environmental adaptations in the Sphaeropleales.</title>
        <authorList>
            <person name="Suzuki S."/>
            <person name="Yamaguchi H."/>
            <person name="Nakajima N."/>
            <person name="Kawachi M."/>
        </authorList>
    </citation>
    <scope>NUCLEOTIDE SEQUENCE [LARGE SCALE GENOMIC DNA]</scope>
    <source>
        <strain evidence="2 3">NIES-35</strain>
    </source>
</reference>
<organism evidence="2 3">
    <name type="scientific">Raphidocelis subcapitata</name>
    <dbReference type="NCBI Taxonomy" id="307507"/>
    <lineage>
        <taxon>Eukaryota</taxon>
        <taxon>Viridiplantae</taxon>
        <taxon>Chlorophyta</taxon>
        <taxon>core chlorophytes</taxon>
        <taxon>Chlorophyceae</taxon>
        <taxon>CS clade</taxon>
        <taxon>Sphaeropleales</taxon>
        <taxon>Selenastraceae</taxon>
        <taxon>Raphidocelis</taxon>
    </lineage>
</organism>
<dbReference type="EMBL" id="BDRX01000025">
    <property type="protein sequence ID" value="GBF91632.1"/>
    <property type="molecule type" value="Genomic_DNA"/>
</dbReference>
<evidence type="ECO:0000313" key="2">
    <source>
        <dbReference type="EMBL" id="GBF91632.1"/>
    </source>
</evidence>
<protein>
    <submittedName>
        <fullName evidence="2">Uncharacterized protein</fullName>
    </submittedName>
</protein>
<gene>
    <name evidence="2" type="ORF">Rsub_04372</name>
</gene>
<dbReference type="InParanoid" id="A0A2V0NY75"/>
<keyword evidence="3" id="KW-1185">Reference proteome</keyword>